<dbReference type="Proteomes" id="UP000288805">
    <property type="component" value="Unassembled WGS sequence"/>
</dbReference>
<dbReference type="PANTHER" id="PTHR47950">
    <property type="entry name" value="CYTOCHROME P450, FAMILY 76, SUBFAMILY C, POLYPEPTIDE 5-RELATED"/>
    <property type="match status" value="1"/>
</dbReference>
<dbReference type="GO" id="GO:0020037">
    <property type="term" value="F:heme binding"/>
    <property type="evidence" value="ECO:0007669"/>
    <property type="project" value="InterPro"/>
</dbReference>
<evidence type="ECO:0000313" key="2">
    <source>
        <dbReference type="EMBL" id="RVW16328.1"/>
    </source>
</evidence>
<accession>A0A438BZE7</accession>
<dbReference type="AlphaFoldDB" id="A0A438BZE7"/>
<name>A0A438BZE7_VITVI</name>
<dbReference type="EMBL" id="QGNW01002589">
    <property type="protein sequence ID" value="RVW16328.1"/>
    <property type="molecule type" value="Genomic_DNA"/>
</dbReference>
<sequence>MSSCLSSSSSHSGLSHPKAFKRFIFAQISTTPTRTFSMANLRQSFTSGKHASHQFSRFSQSMVISLRLGSQILVVASTSSAAVEILKTHDRVLSGRYVPHAVPAKNSEKCGWAVECNDAWKNLRTVCRLNFSQPK</sequence>
<dbReference type="SUPFAM" id="SSF48264">
    <property type="entry name" value="Cytochrome P450"/>
    <property type="match status" value="1"/>
</dbReference>
<comment type="caution">
    <text evidence="2">The sequence shown here is derived from an EMBL/GenBank/DDBJ whole genome shotgun (WGS) entry which is preliminary data.</text>
</comment>
<dbReference type="PANTHER" id="PTHR47950:SF6">
    <property type="entry name" value="CYTOCHROME P450"/>
    <property type="match status" value="1"/>
</dbReference>
<dbReference type="GO" id="GO:0016705">
    <property type="term" value="F:oxidoreductase activity, acting on paired donors, with incorporation or reduction of molecular oxygen"/>
    <property type="evidence" value="ECO:0007669"/>
    <property type="project" value="InterPro"/>
</dbReference>
<gene>
    <name evidence="2" type="primary">CYP80B3_1</name>
    <name evidence="2" type="ORF">CK203_067801</name>
</gene>
<dbReference type="InterPro" id="IPR036396">
    <property type="entry name" value="Cyt_P450_sf"/>
</dbReference>
<reference evidence="2 3" key="1">
    <citation type="journal article" date="2018" name="PLoS Genet.">
        <title>Population sequencing reveals clonal diversity and ancestral inbreeding in the grapevine cultivar Chardonnay.</title>
        <authorList>
            <person name="Roach M.J."/>
            <person name="Johnson D.L."/>
            <person name="Bohlmann J."/>
            <person name="van Vuuren H.J."/>
            <person name="Jones S.J."/>
            <person name="Pretorius I.S."/>
            <person name="Schmidt S.A."/>
            <person name="Borneman A.R."/>
        </authorList>
    </citation>
    <scope>NUCLEOTIDE SEQUENCE [LARGE SCALE GENOMIC DNA]</scope>
    <source>
        <strain evidence="3">cv. Chardonnay</strain>
        <tissue evidence="2">Leaf</tissue>
    </source>
</reference>
<protein>
    <submittedName>
        <fullName evidence="2">(S)-N-methylcoclaurine 3'-hydroxylase isozyme 1</fullName>
    </submittedName>
</protein>
<organism evidence="2 3">
    <name type="scientific">Vitis vinifera</name>
    <name type="common">Grape</name>
    <dbReference type="NCBI Taxonomy" id="29760"/>
    <lineage>
        <taxon>Eukaryota</taxon>
        <taxon>Viridiplantae</taxon>
        <taxon>Streptophyta</taxon>
        <taxon>Embryophyta</taxon>
        <taxon>Tracheophyta</taxon>
        <taxon>Spermatophyta</taxon>
        <taxon>Magnoliopsida</taxon>
        <taxon>eudicotyledons</taxon>
        <taxon>Gunneridae</taxon>
        <taxon>Pentapetalae</taxon>
        <taxon>rosids</taxon>
        <taxon>Vitales</taxon>
        <taxon>Vitaceae</taxon>
        <taxon>Viteae</taxon>
        <taxon>Vitis</taxon>
    </lineage>
</organism>
<proteinExistence type="inferred from homology"/>
<dbReference type="GO" id="GO:0004497">
    <property type="term" value="F:monooxygenase activity"/>
    <property type="evidence" value="ECO:0007669"/>
    <property type="project" value="InterPro"/>
</dbReference>
<evidence type="ECO:0000313" key="3">
    <source>
        <dbReference type="Proteomes" id="UP000288805"/>
    </source>
</evidence>
<comment type="similarity">
    <text evidence="1">Belongs to the cytochrome P450 family.</text>
</comment>
<evidence type="ECO:0000256" key="1">
    <source>
        <dbReference type="ARBA" id="ARBA00010617"/>
    </source>
</evidence>
<dbReference type="GO" id="GO:0005506">
    <property type="term" value="F:iron ion binding"/>
    <property type="evidence" value="ECO:0007669"/>
    <property type="project" value="InterPro"/>
</dbReference>